<evidence type="ECO:0000313" key="8">
    <source>
        <dbReference type="Proteomes" id="UP001519292"/>
    </source>
</evidence>
<dbReference type="InterPro" id="IPR029063">
    <property type="entry name" value="SAM-dependent_MTases_sf"/>
</dbReference>
<organism evidence="7 8">
    <name type="scientific">Lactobacillus colini</name>
    <dbReference type="NCBI Taxonomy" id="1819254"/>
    <lineage>
        <taxon>Bacteria</taxon>
        <taxon>Bacillati</taxon>
        <taxon>Bacillota</taxon>
        <taxon>Bacilli</taxon>
        <taxon>Lactobacillales</taxon>
        <taxon>Lactobacillaceae</taxon>
        <taxon>Lactobacillus</taxon>
    </lineage>
</organism>
<dbReference type="EMBL" id="JAGGLU010000012">
    <property type="protein sequence ID" value="MBP2058602.1"/>
    <property type="molecule type" value="Genomic_DNA"/>
</dbReference>
<dbReference type="InterPro" id="IPR012327">
    <property type="entry name" value="MeTrfase_D12"/>
</dbReference>
<dbReference type="EC" id="2.1.1.72" evidence="2"/>
<dbReference type="GO" id="GO:0008168">
    <property type="term" value="F:methyltransferase activity"/>
    <property type="evidence" value="ECO:0007669"/>
    <property type="project" value="UniProtKB-KW"/>
</dbReference>
<name>A0ABS4MFY0_9LACO</name>
<dbReference type="InterPro" id="IPR002052">
    <property type="entry name" value="DNA_methylase_N6_adenine_CS"/>
</dbReference>
<dbReference type="InterPro" id="IPR023095">
    <property type="entry name" value="Ade_MeTrfase_dom_2"/>
</dbReference>
<keyword evidence="4" id="KW-0808">Transferase</keyword>
<comment type="catalytic activity">
    <reaction evidence="6">
        <text>a 2'-deoxyadenosine in DNA + S-adenosyl-L-methionine = an N(6)-methyl-2'-deoxyadenosine in DNA + S-adenosyl-L-homocysteine + H(+)</text>
        <dbReference type="Rhea" id="RHEA:15197"/>
        <dbReference type="Rhea" id="RHEA-COMP:12418"/>
        <dbReference type="Rhea" id="RHEA-COMP:12419"/>
        <dbReference type="ChEBI" id="CHEBI:15378"/>
        <dbReference type="ChEBI" id="CHEBI:57856"/>
        <dbReference type="ChEBI" id="CHEBI:59789"/>
        <dbReference type="ChEBI" id="CHEBI:90615"/>
        <dbReference type="ChEBI" id="CHEBI:90616"/>
        <dbReference type="EC" id="2.1.1.72"/>
    </reaction>
</comment>
<evidence type="ECO:0000256" key="3">
    <source>
        <dbReference type="ARBA" id="ARBA00022603"/>
    </source>
</evidence>
<dbReference type="Pfam" id="PF02086">
    <property type="entry name" value="MethyltransfD12"/>
    <property type="match status" value="1"/>
</dbReference>
<accession>A0ABS4MFY0</accession>
<gene>
    <name evidence="7" type="ORF">J2Z60_001790</name>
</gene>
<dbReference type="Proteomes" id="UP001519292">
    <property type="component" value="Unassembled WGS sequence"/>
</dbReference>
<keyword evidence="5" id="KW-0949">S-adenosyl-L-methionine</keyword>
<comment type="similarity">
    <text evidence="1">Belongs to the N(4)/N(6)-methyltransferase family.</text>
</comment>
<evidence type="ECO:0000256" key="6">
    <source>
        <dbReference type="ARBA" id="ARBA00047942"/>
    </source>
</evidence>
<keyword evidence="8" id="KW-1185">Reference proteome</keyword>
<dbReference type="PRINTS" id="PR00505">
    <property type="entry name" value="D12N6MTFRASE"/>
</dbReference>
<evidence type="ECO:0000313" key="7">
    <source>
        <dbReference type="EMBL" id="MBP2058602.1"/>
    </source>
</evidence>
<reference evidence="7 8" key="1">
    <citation type="submission" date="2021-03" db="EMBL/GenBank/DDBJ databases">
        <title>Genomic Encyclopedia of Type Strains, Phase IV (KMG-IV): sequencing the most valuable type-strain genomes for metagenomic binning, comparative biology and taxonomic classification.</title>
        <authorList>
            <person name="Goeker M."/>
        </authorList>
    </citation>
    <scope>NUCLEOTIDE SEQUENCE [LARGE SCALE GENOMIC DNA]</scope>
    <source>
        <strain evidence="7 8">DSM 101872</strain>
    </source>
</reference>
<comment type="caution">
    <text evidence="7">The sequence shown here is derived from an EMBL/GenBank/DDBJ whole genome shotgun (WGS) entry which is preliminary data.</text>
</comment>
<dbReference type="Gene3D" id="1.10.1020.10">
    <property type="entry name" value="Adenine-specific Methyltransferase, Domain 2"/>
    <property type="match status" value="1"/>
</dbReference>
<dbReference type="PROSITE" id="PS00092">
    <property type="entry name" value="N6_MTASE"/>
    <property type="match status" value="1"/>
</dbReference>
<evidence type="ECO:0000256" key="1">
    <source>
        <dbReference type="ARBA" id="ARBA00006594"/>
    </source>
</evidence>
<dbReference type="GO" id="GO:0032259">
    <property type="term" value="P:methylation"/>
    <property type="evidence" value="ECO:0007669"/>
    <property type="project" value="UniProtKB-KW"/>
</dbReference>
<proteinExistence type="inferred from homology"/>
<protein>
    <recommendedName>
        <fullName evidence="2">site-specific DNA-methyltransferase (adenine-specific)</fullName>
        <ecNumber evidence="2">2.1.1.72</ecNumber>
    </recommendedName>
</protein>
<dbReference type="SUPFAM" id="SSF53335">
    <property type="entry name" value="S-adenosyl-L-methionine-dependent methyltransferases"/>
    <property type="match status" value="1"/>
</dbReference>
<dbReference type="Gene3D" id="3.40.50.150">
    <property type="entry name" value="Vaccinia Virus protein VP39"/>
    <property type="match status" value="1"/>
</dbReference>
<evidence type="ECO:0000256" key="2">
    <source>
        <dbReference type="ARBA" id="ARBA00011900"/>
    </source>
</evidence>
<evidence type="ECO:0000256" key="4">
    <source>
        <dbReference type="ARBA" id="ARBA00022679"/>
    </source>
</evidence>
<dbReference type="PANTHER" id="PTHR30481">
    <property type="entry name" value="DNA ADENINE METHYLASE"/>
    <property type="match status" value="1"/>
</dbReference>
<keyword evidence="3 7" id="KW-0489">Methyltransferase</keyword>
<evidence type="ECO:0000256" key="5">
    <source>
        <dbReference type="ARBA" id="ARBA00022691"/>
    </source>
</evidence>
<sequence>MVNFIKLKDRWMRGLPYVGNKNQKADQIIDILPEGKRLIDVFGGGGSISLHAISAGKWDEVIYNDINTSIVNLLKALITNNPKIDLKRFAVPNRETFFRYKKQEKISIEREIVLTCWSFSNDRCSFIFGKNNEFKILISQALMYGNTGTEYDFLYDRCKSSTITETYQKYHKVKKEILAKGLRYSRRLQRLEQFQALEQLERLSFKSCDYRSLKLSTDDIIYLDPPYIGTGNQYGGFNHERFHKWYSSLPNSEIYISEYTQLPNTEIVADMGVKHSFTATGKRKHELLLKVIS</sequence>